<dbReference type="Pfam" id="PF00153">
    <property type="entry name" value="Mito_carr"/>
    <property type="match status" value="3"/>
</dbReference>
<evidence type="ECO:0000256" key="4">
    <source>
        <dbReference type="ARBA" id="ARBA00021935"/>
    </source>
</evidence>
<reference evidence="13 14" key="1">
    <citation type="submission" date="2024-01" db="EMBL/GenBank/DDBJ databases">
        <authorList>
            <consortium name="Genoscope - CEA"/>
            <person name="William W."/>
        </authorList>
    </citation>
    <scope>NUCLEOTIDE SEQUENCE [LARGE SCALE GENOMIC DNA]</scope>
    <source>
        <strain evidence="13 14">29B2s-10</strain>
    </source>
</reference>
<proteinExistence type="inferred from homology"/>
<accession>A0ABP0E8J2</accession>
<comment type="function">
    <text evidence="1">Mitochondrial transporter that mediates uptake of thiamine pyrophosphate (ThPP) into mitochondria.</text>
</comment>
<evidence type="ECO:0000313" key="14">
    <source>
        <dbReference type="Proteomes" id="UP001497600"/>
    </source>
</evidence>
<keyword evidence="7" id="KW-0677">Repeat</keyword>
<evidence type="ECO:0000256" key="8">
    <source>
        <dbReference type="ARBA" id="ARBA00022989"/>
    </source>
</evidence>
<dbReference type="PANTHER" id="PTHR45788:SF5">
    <property type="entry name" value="AFR253WP"/>
    <property type="match status" value="1"/>
</dbReference>
<evidence type="ECO:0000256" key="12">
    <source>
        <dbReference type="RuleBase" id="RU000488"/>
    </source>
</evidence>
<comment type="similarity">
    <text evidence="3 12">Belongs to the mitochondrial carrier (TC 2.A.29) family.</text>
</comment>
<gene>
    <name evidence="13" type="ORF">CAAN4_B04500</name>
</gene>
<organism evidence="13 14">
    <name type="scientific">[Candida] anglica</name>
    <dbReference type="NCBI Taxonomy" id="148631"/>
    <lineage>
        <taxon>Eukaryota</taxon>
        <taxon>Fungi</taxon>
        <taxon>Dikarya</taxon>
        <taxon>Ascomycota</taxon>
        <taxon>Saccharomycotina</taxon>
        <taxon>Pichiomycetes</taxon>
        <taxon>Debaryomycetaceae</taxon>
        <taxon>Kurtzmaniella</taxon>
    </lineage>
</organism>
<dbReference type="InterPro" id="IPR018108">
    <property type="entry name" value="MCP_transmembrane"/>
</dbReference>
<feature type="repeat" description="Solcar" evidence="11">
    <location>
        <begin position="8"/>
        <end position="90"/>
    </location>
</feature>
<dbReference type="PROSITE" id="PS50920">
    <property type="entry name" value="SOLCAR"/>
    <property type="match status" value="3"/>
</dbReference>
<feature type="repeat" description="Solcar" evidence="11">
    <location>
        <begin position="306"/>
        <end position="392"/>
    </location>
</feature>
<dbReference type="Gene3D" id="1.50.40.10">
    <property type="entry name" value="Mitochondrial carrier domain"/>
    <property type="match status" value="2"/>
</dbReference>
<evidence type="ECO:0000256" key="6">
    <source>
        <dbReference type="ARBA" id="ARBA00022692"/>
    </source>
</evidence>
<keyword evidence="6 11" id="KW-0812">Transmembrane</keyword>
<dbReference type="InterPro" id="IPR049563">
    <property type="entry name" value="TXTP-like"/>
</dbReference>
<evidence type="ECO:0000256" key="10">
    <source>
        <dbReference type="ARBA" id="ARBA00023136"/>
    </source>
</evidence>
<evidence type="ECO:0000256" key="2">
    <source>
        <dbReference type="ARBA" id="ARBA00004225"/>
    </source>
</evidence>
<feature type="repeat" description="Solcar" evidence="11">
    <location>
        <begin position="191"/>
        <end position="285"/>
    </location>
</feature>
<evidence type="ECO:0000313" key="13">
    <source>
        <dbReference type="EMBL" id="CAK7896322.1"/>
    </source>
</evidence>
<dbReference type="Proteomes" id="UP001497600">
    <property type="component" value="Chromosome B"/>
</dbReference>
<evidence type="ECO:0000256" key="3">
    <source>
        <dbReference type="ARBA" id="ARBA00006375"/>
    </source>
</evidence>
<keyword evidence="14" id="KW-1185">Reference proteome</keyword>
<comment type="subcellular location">
    <subcellularLocation>
        <location evidence="2">Mitochondrion membrane</location>
        <topology evidence="2">Multi-pass membrane protein</topology>
    </subcellularLocation>
</comment>
<dbReference type="SUPFAM" id="SSF103506">
    <property type="entry name" value="Mitochondrial carrier"/>
    <property type="match status" value="1"/>
</dbReference>
<evidence type="ECO:0000256" key="11">
    <source>
        <dbReference type="PROSITE-ProRule" id="PRU00282"/>
    </source>
</evidence>
<evidence type="ECO:0000256" key="9">
    <source>
        <dbReference type="ARBA" id="ARBA00023128"/>
    </source>
</evidence>
<evidence type="ECO:0000256" key="1">
    <source>
        <dbReference type="ARBA" id="ARBA00002238"/>
    </source>
</evidence>
<keyword evidence="9" id="KW-0496">Mitochondrion</keyword>
<dbReference type="PANTHER" id="PTHR45788">
    <property type="entry name" value="SUCCINATE/FUMARATE MITOCHONDRIAL TRANSPORTER-RELATED"/>
    <property type="match status" value="1"/>
</dbReference>
<evidence type="ECO:0000256" key="5">
    <source>
        <dbReference type="ARBA" id="ARBA00022448"/>
    </source>
</evidence>
<keyword evidence="5 12" id="KW-0813">Transport</keyword>
<keyword evidence="10 11" id="KW-0472">Membrane</keyword>
<dbReference type="EMBL" id="OZ004254">
    <property type="protein sequence ID" value="CAK7896322.1"/>
    <property type="molecule type" value="Genomic_DNA"/>
</dbReference>
<evidence type="ECO:0000256" key="7">
    <source>
        <dbReference type="ARBA" id="ARBA00022737"/>
    </source>
</evidence>
<sequence>MSSSATGDNLLTALISGSTAAAVTSTFTYPLDFIKTQQQLNNRSVMGKYKIPGNHPSTVAQIFRGSSALVAGNIIKNQARLISYNWATKFMSLENHHPAQPGSNGTVTTPLKTSAPRMVIAGAMSAFIETLFIVPFENIKITMIQNMSLTNEVARTKGVDVTGAVVTNRHHKPQTSVFSKQYVSPHAYFTTELLQQYRTGKPSMGTSKFSVSPGDSVRSASHLSATDKLIRKYNKNPSRTFFETVREIYALKGIAGFTAGTCITMTRQIAISTVWLSTYNATRQLLDPSSNQGTGIHEQSWFGHKHTAVQSAGLHLFASVAVVAATQPLDVVKSHIQSKNGKAVYRDSLSTAYRLFATQGVTKLWSGAAPRGIKIFVSGGLTAACYNYVEGLVNVAGGQRVFAAE</sequence>
<keyword evidence="8" id="KW-1133">Transmembrane helix</keyword>
<name>A0ABP0E8J2_9ASCO</name>
<dbReference type="InterPro" id="IPR023395">
    <property type="entry name" value="MCP_dom_sf"/>
</dbReference>
<protein>
    <recommendedName>
        <fullName evidence="4">Mitochondrial thiamine pyrophosphate carrier 1</fullName>
    </recommendedName>
</protein>